<organism evidence="1">
    <name type="scientific">marine sediment metagenome</name>
    <dbReference type="NCBI Taxonomy" id="412755"/>
    <lineage>
        <taxon>unclassified sequences</taxon>
        <taxon>metagenomes</taxon>
        <taxon>ecological metagenomes</taxon>
    </lineage>
</organism>
<evidence type="ECO:0000313" key="1">
    <source>
        <dbReference type="EMBL" id="GAI25444.1"/>
    </source>
</evidence>
<accession>X1P3F3</accession>
<dbReference type="AlphaFoldDB" id="X1P3F3"/>
<gene>
    <name evidence="1" type="ORF">S06H3_29989</name>
</gene>
<comment type="caution">
    <text evidence="1">The sequence shown here is derived from an EMBL/GenBank/DDBJ whole genome shotgun (WGS) entry which is preliminary data.</text>
</comment>
<feature type="non-terminal residue" evidence="1">
    <location>
        <position position="1"/>
    </location>
</feature>
<sequence length="37" mass="4013">RLIENPISELILQGTFEHGSAVVASADGEEIQFNRGD</sequence>
<reference evidence="1" key="1">
    <citation type="journal article" date="2014" name="Front. Microbiol.">
        <title>High frequency of phylogenetically diverse reductive dehalogenase-homologous genes in deep subseafloor sedimentary metagenomes.</title>
        <authorList>
            <person name="Kawai M."/>
            <person name="Futagami T."/>
            <person name="Toyoda A."/>
            <person name="Takaki Y."/>
            <person name="Nishi S."/>
            <person name="Hori S."/>
            <person name="Arai W."/>
            <person name="Tsubouchi T."/>
            <person name="Morono Y."/>
            <person name="Uchiyama I."/>
            <person name="Ito T."/>
            <person name="Fujiyama A."/>
            <person name="Inagaki F."/>
            <person name="Takami H."/>
        </authorList>
    </citation>
    <scope>NUCLEOTIDE SEQUENCE</scope>
    <source>
        <strain evidence="1">Expedition CK06-06</strain>
    </source>
</reference>
<name>X1P3F3_9ZZZZ</name>
<proteinExistence type="predicted"/>
<dbReference type="EMBL" id="BARV01017626">
    <property type="protein sequence ID" value="GAI25444.1"/>
    <property type="molecule type" value="Genomic_DNA"/>
</dbReference>
<protein>
    <submittedName>
        <fullName evidence="1">Uncharacterized protein</fullName>
    </submittedName>
</protein>